<feature type="transmembrane region" description="Helical" evidence="8">
    <location>
        <begin position="81"/>
        <end position="103"/>
    </location>
</feature>
<evidence type="ECO:0000313" key="9">
    <source>
        <dbReference type="EMBL" id="OUN41653.1"/>
    </source>
</evidence>
<keyword evidence="7 8" id="KW-0472">Membrane</keyword>
<evidence type="ECO:0000256" key="8">
    <source>
        <dbReference type="SAM" id="Phobius"/>
    </source>
</evidence>
<feature type="transmembrane region" description="Helical" evidence="8">
    <location>
        <begin position="169"/>
        <end position="194"/>
    </location>
</feature>
<comment type="subcellular location">
    <subcellularLocation>
        <location evidence="1">Cell membrane</location>
        <topology evidence="1">Multi-pass membrane protein</topology>
    </subcellularLocation>
</comment>
<keyword evidence="3" id="KW-0813">Transport</keyword>
<evidence type="ECO:0000313" key="10">
    <source>
        <dbReference type="Proteomes" id="UP000196560"/>
    </source>
</evidence>
<protein>
    <submittedName>
        <fullName evidence="9">AI-2E family transporter</fullName>
    </submittedName>
</protein>
<dbReference type="STRING" id="1118060.GCA_000311845_01105"/>
<evidence type="ECO:0000256" key="4">
    <source>
        <dbReference type="ARBA" id="ARBA00022475"/>
    </source>
</evidence>
<sequence>MTNKANKHEAAEAKLPGARLIALRVWSVVGAIIIGVAILNVMGVLAPVIEFLAVGSLIAFIESPIVNALEHKGVPRSVGALIGLVAVVAVILCVLMVIGPVFAEQIMEVLSRLPQQLRGLGDWAIQVSRDFEALSQSSWASQFDEALRSIADVASTYITQLASGLGAGIFPFISSFTSQLFIVFLGIVLAYWLALDYPRIHREIGIIVGGERETSYRFMVAILSRSVGGYMRSMVITSFVNGVLAFVGLAIVGHPYAALMGVLTGVMHLVPVLGSWISSFAATLLAVFYGPVLAIWTLVITMVAQNVTDNVISPKVMQSSVKIHPAMNLAALVVGSTLMGPLGMVIAIPLCAALKGLFVFYFEKETGRALVSYDGAIFQGTPYRDADGAPVPAFDALGDDSFVAESELISDDVAPTGEAVPRPAELENPWSKLAFLHRPSDK</sequence>
<dbReference type="GO" id="GO:0005886">
    <property type="term" value="C:plasma membrane"/>
    <property type="evidence" value="ECO:0007669"/>
    <property type="project" value="UniProtKB-SubCell"/>
</dbReference>
<comment type="similarity">
    <text evidence="2">Belongs to the autoinducer-2 exporter (AI-2E) (TC 2.A.86) family.</text>
</comment>
<evidence type="ECO:0000256" key="6">
    <source>
        <dbReference type="ARBA" id="ARBA00022989"/>
    </source>
</evidence>
<evidence type="ECO:0000256" key="7">
    <source>
        <dbReference type="ARBA" id="ARBA00023136"/>
    </source>
</evidence>
<reference evidence="10" key="1">
    <citation type="submission" date="2017-04" db="EMBL/GenBank/DDBJ databases">
        <title>Function of individual gut microbiota members based on whole genome sequencing of pure cultures obtained from chicken caecum.</title>
        <authorList>
            <person name="Medvecky M."/>
            <person name="Cejkova D."/>
            <person name="Polansky O."/>
            <person name="Karasova D."/>
            <person name="Kubasova T."/>
            <person name="Cizek A."/>
            <person name="Rychlik I."/>
        </authorList>
    </citation>
    <scope>NUCLEOTIDE SEQUENCE [LARGE SCALE GENOMIC DNA]</scope>
    <source>
        <strain evidence="10">An70</strain>
    </source>
</reference>
<keyword evidence="10" id="KW-1185">Reference proteome</keyword>
<evidence type="ECO:0000256" key="3">
    <source>
        <dbReference type="ARBA" id="ARBA00022448"/>
    </source>
</evidence>
<dbReference type="Pfam" id="PF01594">
    <property type="entry name" value="AI-2E_transport"/>
    <property type="match status" value="1"/>
</dbReference>
<feature type="transmembrane region" description="Helical" evidence="8">
    <location>
        <begin position="48"/>
        <end position="69"/>
    </location>
</feature>
<dbReference type="PANTHER" id="PTHR21716">
    <property type="entry name" value="TRANSMEMBRANE PROTEIN"/>
    <property type="match status" value="1"/>
</dbReference>
<feature type="transmembrane region" description="Helical" evidence="8">
    <location>
        <begin position="234"/>
        <end position="252"/>
    </location>
</feature>
<evidence type="ECO:0000256" key="5">
    <source>
        <dbReference type="ARBA" id="ARBA00022692"/>
    </source>
</evidence>
<dbReference type="EMBL" id="NFHO01000012">
    <property type="protein sequence ID" value="OUN41653.1"/>
    <property type="molecule type" value="Genomic_DNA"/>
</dbReference>
<proteinExistence type="inferred from homology"/>
<feature type="transmembrane region" description="Helical" evidence="8">
    <location>
        <begin position="21"/>
        <end position="42"/>
    </location>
</feature>
<evidence type="ECO:0000256" key="1">
    <source>
        <dbReference type="ARBA" id="ARBA00004651"/>
    </source>
</evidence>
<name>A0A1Y3TYT8_9ACTN</name>
<keyword evidence="6 8" id="KW-1133">Transmembrane helix</keyword>
<gene>
    <name evidence="9" type="ORF">B5G21_09420</name>
</gene>
<dbReference type="InterPro" id="IPR002549">
    <property type="entry name" value="AI-2E-like"/>
</dbReference>
<evidence type="ECO:0000256" key="2">
    <source>
        <dbReference type="ARBA" id="ARBA00009773"/>
    </source>
</evidence>
<accession>A0A1Y3TYT8</accession>
<feature type="transmembrane region" description="Helical" evidence="8">
    <location>
        <begin position="284"/>
        <end position="304"/>
    </location>
</feature>
<dbReference type="GO" id="GO:0055085">
    <property type="term" value="P:transmembrane transport"/>
    <property type="evidence" value="ECO:0007669"/>
    <property type="project" value="TreeGrafter"/>
</dbReference>
<dbReference type="AlphaFoldDB" id="A0A1Y3TYT8"/>
<comment type="caution">
    <text evidence="9">The sequence shown here is derived from an EMBL/GenBank/DDBJ whole genome shotgun (WGS) entry which is preliminary data.</text>
</comment>
<dbReference type="eggNOG" id="COG0628">
    <property type="taxonomic scope" value="Bacteria"/>
</dbReference>
<organism evidence="9 10">
    <name type="scientific">Enorma massiliensis</name>
    <dbReference type="NCBI Taxonomy" id="1472761"/>
    <lineage>
        <taxon>Bacteria</taxon>
        <taxon>Bacillati</taxon>
        <taxon>Actinomycetota</taxon>
        <taxon>Coriobacteriia</taxon>
        <taxon>Coriobacteriales</taxon>
        <taxon>Coriobacteriaceae</taxon>
        <taxon>Enorma</taxon>
    </lineage>
</organism>
<feature type="transmembrane region" description="Helical" evidence="8">
    <location>
        <begin position="342"/>
        <end position="362"/>
    </location>
</feature>
<keyword evidence="5 8" id="KW-0812">Transmembrane</keyword>
<dbReference type="Proteomes" id="UP000196560">
    <property type="component" value="Unassembled WGS sequence"/>
</dbReference>
<keyword evidence="4" id="KW-1003">Cell membrane</keyword>
<dbReference type="PANTHER" id="PTHR21716:SF53">
    <property type="entry name" value="PERMEASE PERM-RELATED"/>
    <property type="match status" value="1"/>
</dbReference>